<name>A0A6M1LEZ9_9PROT</name>
<evidence type="ECO:0000256" key="3">
    <source>
        <dbReference type="SAM" id="SignalP"/>
    </source>
</evidence>
<organism evidence="5 6">
    <name type="scientific">Falsiroseomonas algicola</name>
    <dbReference type="NCBI Taxonomy" id="2716930"/>
    <lineage>
        <taxon>Bacteria</taxon>
        <taxon>Pseudomonadati</taxon>
        <taxon>Pseudomonadota</taxon>
        <taxon>Alphaproteobacteria</taxon>
        <taxon>Acetobacterales</taxon>
        <taxon>Roseomonadaceae</taxon>
        <taxon>Falsiroseomonas</taxon>
    </lineage>
</organism>
<dbReference type="RefSeq" id="WP_164692761.1">
    <property type="nucleotide sequence ID" value="NZ_JAAIKB010000001.1"/>
</dbReference>
<sequence length="1021" mass="99842">MAGRRMAGGVAPLLGCLAIVSTEAMAQDGTWNGGLNNDLGSGSNWTPDSVPTGTASFGTAPETALSMDRSLGFGSLSFEAGAPAYSIQLNGGFGNDVALTLSGAGIANASDFAPSLLLSPVNPSGPVRVLLQNGASLGNALVSGGTAGPTLLQLSGTATAGTASIDGVPIALLGASTLGSATVTNATSIDVNVTGPAGTATLGNATIGMAAGGLLRVASNGSLGTATITLGGGGSAVQVFDNATGDGARVNLVAGSALRMGGTAAPMAAFTLGTLSATGGTIETFGPGTLTILNVAGGALPVDITGPGSLTFAGSEARVLTGTSSLSGAITLQGGSLTVGNGGTTGSIAGNVALAAGTTLGFNRSDTVSYGGTISGAGGLLKQGGGALLLTAAHSFTGPTVIEGGSLLLDLGGSLAGSAVTVGAGGTFDISGATLPGTSIAGLSGAGTVRLGGNLLTVTGGAGTFAGAITDGGAEPGTGGRLLIDNGASLTLSGASTYTGATTVRSGTLVVNGSIASPVTVEAGGLLGGNGTVGPTTVAGRIAPGNSIGTLNVAGNLVLQSGSVTVMEVQGAAADRINVSGTAALAGTLQLVPIGTSFTFNTPFVLVNAAGGRTGAFDAVTTAGSFGPGVNPEVTLTGSGVTLVLQSQALTPSLAPDTSENVTNVVAALDARPGDASPFFGVLNAPAGESRAAARQLTGEVGTAPTAISQQAAGQFLASMLDGARLRLGQWSSDQPYSVWVAAIGGYARNAGEGGVGSTTRQTRNAGSAVGTDMRLGAGTTLGFAFAGGQGEATLDGGLGRASGEVIQGGLFGSHWFGPLFLGFAGSHTRMEADTSRSMSYLASSARAETVPQTWSTRIEAAYEMAKIGAFTPIPAFAYQGHWTRSDGYSETVAGSAPAAGLTVQPASQATTRTEIGLGGEYELGQSRMLGRSLGLNLRLVGRLAWAHYFDREAGMLSNFAGERSTSFVTRGARPDRNAALLGAGMELTLADRFTLHSRLEGEFSGNVTSLGGTARLRYEF</sequence>
<dbReference type="EMBL" id="JAAIKB010000001">
    <property type="protein sequence ID" value="NGM18898.1"/>
    <property type="molecule type" value="Genomic_DNA"/>
</dbReference>
<dbReference type="Proteomes" id="UP000475385">
    <property type="component" value="Unassembled WGS sequence"/>
</dbReference>
<feature type="chain" id="PRO_5026828238" evidence="3">
    <location>
        <begin position="27"/>
        <end position="1021"/>
    </location>
</feature>
<comment type="caution">
    <text evidence="5">The sequence shown here is derived from an EMBL/GenBank/DDBJ whole genome shotgun (WGS) entry which is preliminary data.</text>
</comment>
<reference evidence="5 6" key="1">
    <citation type="submission" date="2020-02" db="EMBL/GenBank/DDBJ databases">
        <authorList>
            <person name="Kim H.M."/>
            <person name="Jeon C.O."/>
        </authorList>
    </citation>
    <scope>NUCLEOTIDE SEQUENCE [LARGE SCALE GENOMIC DNA]</scope>
    <source>
        <strain evidence="5 6">PeD5</strain>
    </source>
</reference>
<dbReference type="Pfam" id="PF03797">
    <property type="entry name" value="Autotransporter"/>
    <property type="match status" value="1"/>
</dbReference>
<dbReference type="AlphaFoldDB" id="A0A6M1LEZ9"/>
<protein>
    <submittedName>
        <fullName evidence="5">Autotransporter domain-containing protein</fullName>
    </submittedName>
</protein>
<dbReference type="InterPro" id="IPR036709">
    <property type="entry name" value="Autotransporte_beta_dom_sf"/>
</dbReference>
<feature type="domain" description="Autotransporter" evidence="4">
    <location>
        <begin position="732"/>
        <end position="1021"/>
    </location>
</feature>
<dbReference type="Gene3D" id="2.40.128.130">
    <property type="entry name" value="Autotransporter beta-domain"/>
    <property type="match status" value="1"/>
</dbReference>
<dbReference type="InterPro" id="IPR011050">
    <property type="entry name" value="Pectin_lyase_fold/virulence"/>
</dbReference>
<evidence type="ECO:0000256" key="1">
    <source>
        <dbReference type="ARBA" id="ARBA00022729"/>
    </source>
</evidence>
<dbReference type="SUPFAM" id="SSF51126">
    <property type="entry name" value="Pectin lyase-like"/>
    <property type="match status" value="1"/>
</dbReference>
<dbReference type="SMART" id="SM00869">
    <property type="entry name" value="Autotransporter"/>
    <property type="match status" value="1"/>
</dbReference>
<gene>
    <name evidence="5" type="ORF">G3576_02655</name>
</gene>
<dbReference type="SUPFAM" id="SSF103515">
    <property type="entry name" value="Autotransporter"/>
    <property type="match status" value="1"/>
</dbReference>
<evidence type="ECO:0000313" key="6">
    <source>
        <dbReference type="Proteomes" id="UP000475385"/>
    </source>
</evidence>
<keyword evidence="6" id="KW-1185">Reference proteome</keyword>
<accession>A0A6M1LEZ9</accession>
<keyword evidence="1 3" id="KW-0732">Signal</keyword>
<evidence type="ECO:0000256" key="2">
    <source>
        <dbReference type="SAM" id="MobiDB-lite"/>
    </source>
</evidence>
<proteinExistence type="predicted"/>
<feature type="signal peptide" evidence="3">
    <location>
        <begin position="1"/>
        <end position="26"/>
    </location>
</feature>
<dbReference type="InterPro" id="IPR013425">
    <property type="entry name" value="Autotrns_rpt"/>
</dbReference>
<evidence type="ECO:0000313" key="5">
    <source>
        <dbReference type="EMBL" id="NGM18898.1"/>
    </source>
</evidence>
<dbReference type="NCBIfam" id="TIGR02601">
    <property type="entry name" value="autotrns_rpt"/>
    <property type="match status" value="2"/>
</dbReference>
<dbReference type="Pfam" id="PF12951">
    <property type="entry name" value="PATR"/>
    <property type="match status" value="2"/>
</dbReference>
<dbReference type="PROSITE" id="PS51208">
    <property type="entry name" value="AUTOTRANSPORTER"/>
    <property type="match status" value="1"/>
</dbReference>
<reference evidence="5 6" key="2">
    <citation type="submission" date="2020-03" db="EMBL/GenBank/DDBJ databases">
        <title>Roseomonas stagni sp. nov., isolated from pond water in Japan.</title>
        <authorList>
            <person name="Furuhata K."/>
            <person name="Miyamoto H."/>
            <person name="Goto K."/>
        </authorList>
    </citation>
    <scope>NUCLEOTIDE SEQUENCE [LARGE SCALE GENOMIC DNA]</scope>
    <source>
        <strain evidence="5 6">PeD5</strain>
    </source>
</reference>
<feature type="region of interest" description="Disordered" evidence="2">
    <location>
        <begin position="753"/>
        <end position="772"/>
    </location>
</feature>
<evidence type="ECO:0000259" key="4">
    <source>
        <dbReference type="PROSITE" id="PS51208"/>
    </source>
</evidence>
<dbReference type="InterPro" id="IPR005546">
    <property type="entry name" value="Autotransporte_beta"/>
</dbReference>